<dbReference type="PANTHER" id="PTHR46902:SF1">
    <property type="entry name" value="DOMON DOMAIN-CONTAINING PROTEIN FRRS1L"/>
    <property type="match status" value="1"/>
</dbReference>
<feature type="transmembrane region" description="Helical" evidence="2">
    <location>
        <begin position="96"/>
        <end position="117"/>
    </location>
</feature>
<evidence type="ECO:0000259" key="3">
    <source>
        <dbReference type="PROSITE" id="PS50836"/>
    </source>
</evidence>
<dbReference type="InterPro" id="IPR042789">
    <property type="entry name" value="FRRS1L"/>
</dbReference>
<dbReference type="Proteomes" id="UP001152320">
    <property type="component" value="Chromosome 15"/>
</dbReference>
<comment type="caution">
    <text evidence="4">The sequence shown here is derived from an EMBL/GenBank/DDBJ whole genome shotgun (WGS) entry which is preliminary data.</text>
</comment>
<keyword evidence="2" id="KW-0472">Membrane</keyword>
<feature type="transmembrane region" description="Helical" evidence="2">
    <location>
        <begin position="318"/>
        <end position="339"/>
    </location>
</feature>
<feature type="domain" description="DOMON" evidence="3">
    <location>
        <begin position="139"/>
        <end position="258"/>
    </location>
</feature>
<dbReference type="EMBL" id="JAIZAY010000015">
    <property type="protein sequence ID" value="KAJ8028729.1"/>
    <property type="molecule type" value="Genomic_DNA"/>
</dbReference>
<proteinExistence type="predicted"/>
<feature type="compositionally biased region" description="Low complexity" evidence="1">
    <location>
        <begin position="306"/>
        <end position="316"/>
    </location>
</feature>
<evidence type="ECO:0000256" key="1">
    <source>
        <dbReference type="SAM" id="MobiDB-lite"/>
    </source>
</evidence>
<protein>
    <submittedName>
        <fullName evidence="4">Ferric-chelate reductase 1</fullName>
    </submittedName>
</protein>
<dbReference type="InterPro" id="IPR005018">
    <property type="entry name" value="DOMON_domain"/>
</dbReference>
<evidence type="ECO:0000313" key="4">
    <source>
        <dbReference type="EMBL" id="KAJ8028729.1"/>
    </source>
</evidence>
<dbReference type="SMART" id="SM00664">
    <property type="entry name" value="DoH"/>
    <property type="match status" value="1"/>
</dbReference>
<name>A0A9Q1BLJ8_HOLLE</name>
<dbReference type="OrthoDB" id="6418377at2759"/>
<keyword evidence="5" id="KW-1185">Reference proteome</keyword>
<reference evidence="4" key="1">
    <citation type="submission" date="2021-10" db="EMBL/GenBank/DDBJ databases">
        <title>Tropical sea cucumber genome reveals ecological adaptation and Cuvierian tubules defense mechanism.</title>
        <authorList>
            <person name="Chen T."/>
        </authorList>
    </citation>
    <scope>NUCLEOTIDE SEQUENCE</scope>
    <source>
        <strain evidence="4">Nanhai2018</strain>
        <tissue evidence="4">Muscle</tissue>
    </source>
</reference>
<evidence type="ECO:0000313" key="5">
    <source>
        <dbReference type="Proteomes" id="UP001152320"/>
    </source>
</evidence>
<dbReference type="PROSITE" id="PS50836">
    <property type="entry name" value="DOMON"/>
    <property type="match status" value="1"/>
</dbReference>
<evidence type="ECO:0000256" key="2">
    <source>
        <dbReference type="SAM" id="Phobius"/>
    </source>
</evidence>
<organism evidence="4 5">
    <name type="scientific">Holothuria leucospilota</name>
    <name type="common">Black long sea cucumber</name>
    <name type="synonym">Mertensiothuria leucospilota</name>
    <dbReference type="NCBI Taxonomy" id="206669"/>
    <lineage>
        <taxon>Eukaryota</taxon>
        <taxon>Metazoa</taxon>
        <taxon>Echinodermata</taxon>
        <taxon>Eleutherozoa</taxon>
        <taxon>Echinozoa</taxon>
        <taxon>Holothuroidea</taxon>
        <taxon>Aspidochirotacea</taxon>
        <taxon>Aspidochirotida</taxon>
        <taxon>Holothuriidae</taxon>
        <taxon>Holothuria</taxon>
    </lineage>
</organism>
<keyword evidence="2" id="KW-1133">Transmembrane helix</keyword>
<dbReference type="GO" id="GO:1900449">
    <property type="term" value="P:regulation of glutamate receptor signaling pathway"/>
    <property type="evidence" value="ECO:0007669"/>
    <property type="project" value="InterPro"/>
</dbReference>
<feature type="region of interest" description="Disordered" evidence="1">
    <location>
        <begin position="288"/>
        <end position="316"/>
    </location>
</feature>
<dbReference type="Pfam" id="PF03351">
    <property type="entry name" value="DOMON"/>
    <property type="match status" value="1"/>
</dbReference>
<gene>
    <name evidence="4" type="ORF">HOLleu_31046</name>
</gene>
<keyword evidence="2" id="KW-0812">Transmembrane</keyword>
<sequence>MSLYGNTYRCIFLCPFVYLPTETVDCVMWVSGFPHAICMNESRRNLQPYCYKGPPIRLGDSQDLFHGRTTVKRVTVNNCICTTAKRRSQQNRDHKMAFCTVLILCVMYLTTINAQAFCDDVTNRGDTCFSAPPDCSNVGDCEMTMTAVNNTDTFTITLTGKSDGWIAIGFSGDQIMGQDDVIMCIYDGSAVELQHRYNEDNKKNNIQGKDLGADLVLLNQSYTQGIISCTFNRTKSVDGTTDAFGLVGSVYFGFFGRGPVNNGEPKIHDEFPWTSDTQIDLASGDRIEVSRRGGNPTPSARPSTPPGDTEGETTPPSVGVTSFANVTGTVILLLVCILFF</sequence>
<dbReference type="PANTHER" id="PTHR46902">
    <property type="entry name" value="DOMON DOMAIN-CONTAINING PROTEIN FRRS1L"/>
    <property type="match status" value="1"/>
</dbReference>
<dbReference type="GO" id="GO:0099072">
    <property type="term" value="P:regulation of postsynaptic membrane neurotransmitter receptor levels"/>
    <property type="evidence" value="ECO:0007669"/>
    <property type="project" value="TreeGrafter"/>
</dbReference>
<dbReference type="AlphaFoldDB" id="A0A9Q1BLJ8"/>
<accession>A0A9Q1BLJ8</accession>